<accession>X0SED3</accession>
<comment type="caution">
    <text evidence="3">The sequence shown here is derived from an EMBL/GenBank/DDBJ whole genome shotgun (WGS) entry which is preliminary data.</text>
</comment>
<feature type="non-terminal residue" evidence="3">
    <location>
        <position position="131"/>
    </location>
</feature>
<feature type="transmembrane region" description="Helical" evidence="2">
    <location>
        <begin position="26"/>
        <end position="48"/>
    </location>
</feature>
<sequence length="131" mass="13871">MKARHSMDPHTSASRARPGPDGRRGAALMIAIIVLTALMLLAIPFAAFMRRQHAAGTQALHSARAESGEAGALSHARAALGLGQPGAENDANPFPYDDPQVDTLWEFRVTLRTQISAITGPDTFVVDDALG</sequence>
<dbReference type="AlphaFoldDB" id="X0SED3"/>
<evidence type="ECO:0000256" key="1">
    <source>
        <dbReference type="SAM" id="MobiDB-lite"/>
    </source>
</evidence>
<protein>
    <submittedName>
        <fullName evidence="3">Uncharacterized protein</fullName>
    </submittedName>
</protein>
<feature type="region of interest" description="Disordered" evidence="1">
    <location>
        <begin position="1"/>
        <end position="21"/>
    </location>
</feature>
<dbReference type="EMBL" id="BARS01005440">
    <property type="protein sequence ID" value="GAF73451.1"/>
    <property type="molecule type" value="Genomic_DNA"/>
</dbReference>
<keyword evidence="2" id="KW-0472">Membrane</keyword>
<evidence type="ECO:0000313" key="3">
    <source>
        <dbReference type="EMBL" id="GAF73451.1"/>
    </source>
</evidence>
<reference evidence="3" key="1">
    <citation type="journal article" date="2014" name="Front. Microbiol.">
        <title>High frequency of phylogenetically diverse reductive dehalogenase-homologous genes in deep subseafloor sedimentary metagenomes.</title>
        <authorList>
            <person name="Kawai M."/>
            <person name="Futagami T."/>
            <person name="Toyoda A."/>
            <person name="Takaki Y."/>
            <person name="Nishi S."/>
            <person name="Hori S."/>
            <person name="Arai W."/>
            <person name="Tsubouchi T."/>
            <person name="Morono Y."/>
            <person name="Uchiyama I."/>
            <person name="Ito T."/>
            <person name="Fujiyama A."/>
            <person name="Inagaki F."/>
            <person name="Takami H."/>
        </authorList>
    </citation>
    <scope>NUCLEOTIDE SEQUENCE</scope>
    <source>
        <strain evidence="3">Expedition CK06-06</strain>
    </source>
</reference>
<keyword evidence="2" id="KW-1133">Transmembrane helix</keyword>
<organism evidence="3">
    <name type="scientific">marine sediment metagenome</name>
    <dbReference type="NCBI Taxonomy" id="412755"/>
    <lineage>
        <taxon>unclassified sequences</taxon>
        <taxon>metagenomes</taxon>
        <taxon>ecological metagenomes</taxon>
    </lineage>
</organism>
<feature type="region of interest" description="Disordered" evidence="1">
    <location>
        <begin position="76"/>
        <end position="97"/>
    </location>
</feature>
<proteinExistence type="predicted"/>
<gene>
    <name evidence="3" type="ORF">S01H1_10670</name>
</gene>
<name>X0SED3_9ZZZZ</name>
<keyword evidence="2" id="KW-0812">Transmembrane</keyword>
<evidence type="ECO:0000256" key="2">
    <source>
        <dbReference type="SAM" id="Phobius"/>
    </source>
</evidence>